<dbReference type="PANTHER" id="PTHR30337:SF7">
    <property type="entry name" value="PHOSPHOESTERASE"/>
    <property type="match status" value="1"/>
</dbReference>
<sequence length="454" mass="51962">MNSFRFIHAADLHVDSPFRGLTQLPEALKDMVLQSTFAAWERLVELAIQADIDFVVISGDLYDGKDRSLKAQWRLQRGMERLSAHGIPVYLIHGNHDPLHEDVRWNWPEGVVVFEADKPRTVIACRRDGEPAAVISGMSYRDSAVYDNLASMYPDVPEQAAEAEQSVGREGGFSRSSHRSPDGRLYRIGLLHATVDGRAGHDPYAPCSKRELIEKGYDYWALGHIHLREVLNEYPFIVYPGNTQGRHVKETGPKGAYVVDVDAHGHASLQFRALDSVRWRNEQLEVTDLPDLQSIMELLDVKMNEWRQEAEERLTLVRLTLTGRTALYSELQRTLLVQQWIESWNQQELERLERFGETDIVWPVGIRSECSPDMDVDAWRASDSFPGDLVRLADESLRDAAKRDDLLEEALGAFRQQPRLQQWLAAQPDDIRNDWLREAMLLSLEWLQSEVKDA</sequence>
<gene>
    <name evidence="4" type="ORF">LQV63_16930</name>
</gene>
<feature type="domain" description="Calcineurin-like phosphoesterase" evidence="3">
    <location>
        <begin position="4"/>
        <end position="226"/>
    </location>
</feature>
<keyword evidence="4" id="KW-0269">Exonuclease</keyword>
<evidence type="ECO:0000256" key="2">
    <source>
        <dbReference type="SAM" id="MobiDB-lite"/>
    </source>
</evidence>
<proteinExistence type="predicted"/>
<dbReference type="EMBL" id="JAJNBZ010000014">
    <property type="protein sequence ID" value="MCE5170987.1"/>
    <property type="molecule type" value="Genomic_DNA"/>
</dbReference>
<dbReference type="CDD" id="cd00840">
    <property type="entry name" value="MPP_Mre11_N"/>
    <property type="match status" value="1"/>
</dbReference>
<dbReference type="Gene3D" id="3.60.21.10">
    <property type="match status" value="1"/>
</dbReference>
<evidence type="ECO:0000313" key="4">
    <source>
        <dbReference type="EMBL" id="MCE5170987.1"/>
    </source>
</evidence>
<comment type="caution">
    <text evidence="4">The sequence shown here is derived from an EMBL/GenBank/DDBJ whole genome shotgun (WGS) entry which is preliminary data.</text>
</comment>
<dbReference type="GO" id="GO:0004527">
    <property type="term" value="F:exonuclease activity"/>
    <property type="evidence" value="ECO:0007669"/>
    <property type="project" value="UniProtKB-KW"/>
</dbReference>
<dbReference type="Proteomes" id="UP001199916">
    <property type="component" value="Unassembled WGS sequence"/>
</dbReference>
<dbReference type="Pfam" id="PF00149">
    <property type="entry name" value="Metallophos"/>
    <property type="match status" value="1"/>
</dbReference>
<feature type="region of interest" description="Disordered" evidence="2">
    <location>
        <begin position="158"/>
        <end position="180"/>
    </location>
</feature>
<keyword evidence="5" id="KW-1185">Reference proteome</keyword>
<organism evidence="4 5">
    <name type="scientific">Paenibacillus profundus</name>
    <dbReference type="NCBI Taxonomy" id="1173085"/>
    <lineage>
        <taxon>Bacteria</taxon>
        <taxon>Bacillati</taxon>
        <taxon>Bacillota</taxon>
        <taxon>Bacilli</taxon>
        <taxon>Bacillales</taxon>
        <taxon>Paenibacillaceae</taxon>
        <taxon>Paenibacillus</taxon>
    </lineage>
</organism>
<evidence type="ECO:0000256" key="1">
    <source>
        <dbReference type="ARBA" id="ARBA00022801"/>
    </source>
</evidence>
<reference evidence="4 5" key="1">
    <citation type="submission" date="2021-11" db="EMBL/GenBank/DDBJ databases">
        <title>Draft genome sequence of Paenibacillus profundus YoMME, a new Gram-positive bacteria with exoelectrogenic properties.</title>
        <authorList>
            <person name="Hubenova Y."/>
            <person name="Hubenova E."/>
            <person name="Manasiev Y."/>
            <person name="Peykov S."/>
            <person name="Mitov M."/>
        </authorList>
    </citation>
    <scope>NUCLEOTIDE SEQUENCE [LARGE SCALE GENOMIC DNA]</scope>
    <source>
        <strain evidence="4 5">YoMME</strain>
    </source>
</reference>
<dbReference type="PANTHER" id="PTHR30337">
    <property type="entry name" value="COMPONENT OF ATP-DEPENDENT DSDNA EXONUCLEASE"/>
    <property type="match status" value="1"/>
</dbReference>
<keyword evidence="1" id="KW-0378">Hydrolase</keyword>
<dbReference type="RefSeq" id="WP_233697588.1">
    <property type="nucleotide sequence ID" value="NZ_JAJNBZ010000014.1"/>
</dbReference>
<evidence type="ECO:0000259" key="3">
    <source>
        <dbReference type="Pfam" id="PF00149"/>
    </source>
</evidence>
<protein>
    <submittedName>
        <fullName evidence="4">DNA repair exonuclease</fullName>
    </submittedName>
</protein>
<name>A0ABS8YHE0_9BACL</name>
<evidence type="ECO:0000313" key="5">
    <source>
        <dbReference type="Proteomes" id="UP001199916"/>
    </source>
</evidence>
<keyword evidence="4" id="KW-0540">Nuclease</keyword>
<dbReference type="InterPro" id="IPR004843">
    <property type="entry name" value="Calcineurin-like_PHP"/>
</dbReference>
<dbReference type="InterPro" id="IPR041796">
    <property type="entry name" value="Mre11_N"/>
</dbReference>
<dbReference type="InterPro" id="IPR050535">
    <property type="entry name" value="DNA_Repair-Maintenance_Comp"/>
</dbReference>
<dbReference type="SUPFAM" id="SSF56300">
    <property type="entry name" value="Metallo-dependent phosphatases"/>
    <property type="match status" value="1"/>
</dbReference>
<dbReference type="InterPro" id="IPR029052">
    <property type="entry name" value="Metallo-depent_PP-like"/>
</dbReference>
<accession>A0ABS8YHE0</accession>